<dbReference type="GeneID" id="29638817"/>
<evidence type="ECO:0000313" key="6">
    <source>
        <dbReference type="Proteomes" id="UP000460112"/>
    </source>
</evidence>
<keyword evidence="3" id="KW-0436">Ligase</keyword>
<dbReference type="OrthoDB" id="5420347at2"/>
<keyword evidence="1" id="KW-0547">Nucleotide-binding</keyword>
<dbReference type="EMBL" id="SRMD01000021">
    <property type="protein sequence ID" value="TQW16200.1"/>
    <property type="molecule type" value="Genomic_DNA"/>
</dbReference>
<dbReference type="AlphaFoldDB" id="A0A133PGB4"/>
<evidence type="ECO:0000313" key="4">
    <source>
        <dbReference type="EMBL" id="TQW16200.1"/>
    </source>
</evidence>
<evidence type="ECO:0000256" key="1">
    <source>
        <dbReference type="PROSITE-ProRule" id="PRU00409"/>
    </source>
</evidence>
<evidence type="ECO:0000313" key="3">
    <source>
        <dbReference type="EMBL" id="KAB1950682.1"/>
    </source>
</evidence>
<dbReference type="RefSeq" id="WP_003647950.1">
    <property type="nucleotide sequence ID" value="NZ_CABOGQ010000001.1"/>
</dbReference>
<evidence type="ECO:0000259" key="2">
    <source>
        <dbReference type="PROSITE" id="PS50975"/>
    </source>
</evidence>
<dbReference type="GO" id="GO:0034025">
    <property type="term" value="F:D-aspartate ligase activity"/>
    <property type="evidence" value="ECO:0007669"/>
    <property type="project" value="UniProtKB-EC"/>
</dbReference>
<dbReference type="eggNOG" id="COG3919">
    <property type="taxonomic scope" value="Bacteria"/>
</dbReference>
<gene>
    <name evidence="3" type="ORF">F8244_06900</name>
    <name evidence="4" type="ORF">FIPPAONL_00096</name>
</gene>
<dbReference type="GO" id="GO:0005524">
    <property type="term" value="F:ATP binding"/>
    <property type="evidence" value="ECO:0007669"/>
    <property type="project" value="UniProtKB-UniRule"/>
</dbReference>
<proteinExistence type="predicted"/>
<reference evidence="4 5" key="1">
    <citation type="submission" date="2019-04" db="EMBL/GenBank/DDBJ databases">
        <title>Lactobacillus gasseri 7171 assembly.</title>
        <authorList>
            <person name="Joris B.R."/>
            <person name="Giguere D."/>
        </authorList>
    </citation>
    <scope>NUCLEOTIDE SEQUENCE [LARGE SCALE GENOMIC DNA]</scope>
    <source>
        <strain evidence="4 5">7171</strain>
    </source>
</reference>
<keyword evidence="5" id="KW-1185">Reference proteome</keyword>
<organism evidence="3 6">
    <name type="scientific">Lactobacillus gasseri</name>
    <dbReference type="NCBI Taxonomy" id="1596"/>
    <lineage>
        <taxon>Bacteria</taxon>
        <taxon>Bacillati</taxon>
        <taxon>Bacillota</taxon>
        <taxon>Bacilli</taxon>
        <taxon>Lactobacillales</taxon>
        <taxon>Lactobacillaceae</taxon>
        <taxon>Lactobacillus</taxon>
    </lineage>
</organism>
<accession>A0A133PGB4</accession>
<name>A0A133PGB4_LACGS</name>
<feature type="domain" description="ATP-grasp" evidence="2">
    <location>
        <begin position="125"/>
        <end position="326"/>
    </location>
</feature>
<dbReference type="STRING" id="324831.LGAS_0136"/>
<protein>
    <submittedName>
        <fullName evidence="3">Carboxylate--amine ligase</fullName>
    </submittedName>
    <submittedName>
        <fullName evidence="4">D-aspartate ligase</fullName>
        <ecNumber evidence="4">6.3.1.12</ecNumber>
    </submittedName>
</protein>
<dbReference type="PROSITE" id="PS50975">
    <property type="entry name" value="ATP_GRASP"/>
    <property type="match status" value="1"/>
</dbReference>
<comment type="caution">
    <text evidence="3">The sequence shown here is derived from an EMBL/GenBank/DDBJ whole genome shotgun (WGS) entry which is preliminary data.</text>
</comment>
<dbReference type="InterPro" id="IPR011761">
    <property type="entry name" value="ATP-grasp"/>
</dbReference>
<keyword evidence="1" id="KW-0067">ATP-binding</keyword>
<dbReference type="Gene3D" id="3.30.470.20">
    <property type="entry name" value="ATP-grasp fold, B domain"/>
    <property type="match status" value="1"/>
</dbReference>
<dbReference type="Proteomes" id="UP000460112">
    <property type="component" value="Unassembled WGS sequence"/>
</dbReference>
<dbReference type="GO" id="GO:0046872">
    <property type="term" value="F:metal ion binding"/>
    <property type="evidence" value="ECO:0007669"/>
    <property type="project" value="InterPro"/>
</dbReference>
<reference evidence="3 6" key="2">
    <citation type="submission" date="2019-09" db="EMBL/GenBank/DDBJ databases">
        <title>Investigation of probiotic properties of different lactic acid bacteria.</title>
        <authorList>
            <person name="Jaomanjaka F."/>
            <person name="Blanc P."/>
        </authorList>
    </citation>
    <scope>NUCLEOTIDE SEQUENCE [LARGE SCALE GENOMIC DNA]</scope>
    <source>
        <strain evidence="3 6">BIO6369</strain>
    </source>
</reference>
<dbReference type="EC" id="6.3.1.12" evidence="4"/>
<dbReference type="Proteomes" id="UP000316012">
    <property type="component" value="Unassembled WGS sequence"/>
</dbReference>
<sequence>MVQAKFTPILLGSDINVYGMARSFNEAYGIKVQAWAASQLAATRYSKIVDVEVHEGFEEDPGFMNVMKQKIEEYKNHPEPVILIACGDGYAELLAKHKDELKDTFVVPYIDYDLLEKLISKEGFYEIAEKYGLPYPHTKIVTMDDYKAENYLDLPFDYPIELKPEDPVSWLNCQFEGRKKAFTIHDETELVDIVGKIYTNGYTEDLILQDFIPGDDSNMRVLNAYVDKDHKVKMMCLGHPLLEDPTPQSIGNYMAILPAFSQKLYDTVQSFLEKLNYTGMANFDIKYDPRDGEYKFFEINLRQGRSSFYVTLNGYNLAKWYIDDYVEDNLKDKPTVYGNKDGANYMLWLGVPKKIFKEYAYENGSKRLAEKLIDEGHYGTTVFYDKDRSFKRWLLMRYMFHNYYARYKKYYEVNKGQYFEEEAKKLKKQALRDGQQENHENEI</sequence>
<evidence type="ECO:0000313" key="5">
    <source>
        <dbReference type="Proteomes" id="UP000316012"/>
    </source>
</evidence>
<dbReference type="SUPFAM" id="SSF56059">
    <property type="entry name" value="Glutathione synthetase ATP-binding domain-like"/>
    <property type="match status" value="1"/>
</dbReference>
<dbReference type="OMA" id="DIKYDPR"/>
<dbReference type="EMBL" id="WBOA01000002">
    <property type="protein sequence ID" value="KAB1950682.1"/>
    <property type="molecule type" value="Genomic_DNA"/>
</dbReference>